<keyword evidence="2 5" id="KW-0547">Nucleotide-binding</keyword>
<evidence type="ECO:0000313" key="9">
    <source>
        <dbReference type="RefSeq" id="XP_013879297.1"/>
    </source>
</evidence>
<dbReference type="InterPro" id="IPR008271">
    <property type="entry name" value="Ser/Thr_kinase_AS"/>
</dbReference>
<evidence type="ECO:0000256" key="4">
    <source>
        <dbReference type="ARBA" id="ARBA00022840"/>
    </source>
</evidence>
<evidence type="ECO:0000256" key="3">
    <source>
        <dbReference type="ARBA" id="ARBA00022777"/>
    </source>
</evidence>
<protein>
    <submittedName>
        <fullName evidence="9">Aurora kinase</fullName>
    </submittedName>
</protein>
<dbReference type="Gene3D" id="1.10.510.10">
    <property type="entry name" value="Transferase(Phosphotransferase) domain 1"/>
    <property type="match status" value="1"/>
</dbReference>
<dbReference type="InterPro" id="IPR000719">
    <property type="entry name" value="Prot_kinase_dom"/>
</dbReference>
<dbReference type="OrthoDB" id="4062651at2759"/>
<dbReference type="PROSITE" id="PS00107">
    <property type="entry name" value="PROTEIN_KINASE_ATP"/>
    <property type="match status" value="1"/>
</dbReference>
<dbReference type="RefSeq" id="XP_013879297.1">
    <property type="nucleotide sequence ID" value="XM_014023843.1"/>
</dbReference>
<gene>
    <name evidence="9" type="primary">LOC106528629</name>
</gene>
<feature type="domain" description="Protein kinase" evidence="7">
    <location>
        <begin position="328"/>
        <end position="592"/>
    </location>
</feature>
<name>A0A2I4CH45_AUSLI</name>
<feature type="binding site" evidence="5">
    <location>
        <position position="355"/>
    </location>
    <ligand>
        <name>ATP</name>
        <dbReference type="ChEBI" id="CHEBI:30616"/>
    </ligand>
</feature>
<evidence type="ECO:0000256" key="5">
    <source>
        <dbReference type="PROSITE-ProRule" id="PRU10141"/>
    </source>
</evidence>
<feature type="region of interest" description="Disordered" evidence="6">
    <location>
        <begin position="282"/>
        <end position="302"/>
    </location>
</feature>
<dbReference type="GeneID" id="106528629"/>
<dbReference type="CDD" id="cd14014">
    <property type="entry name" value="STKc_PknB_like"/>
    <property type="match status" value="1"/>
</dbReference>
<sequence>MDKLKAYEELQRGLENGELTQKGFDMNVKKLLTAENSDDSTSKRANEFLSAAEAFGKAKKLLKPQVKRKQFPLSKNCSSHDKSVLKIRMAPMEWKPKSLRKSGRYQKLILDETPPPIILQGHETYDDLVNIGKEHFWPEHIEGSEFTLCNSDGTRWSKEDFHKEYKTISEMKHHWKRIIFIGRRQQEVICLDNQSSTSDEDPKNQVLDVESWTSDDHRDSHIGRTLEDQDCHPDTSSRPESGRVRKKSKQKTKMEENAGSSVGAAAAMSQDEYGVIEAKDNVEGPEELSEDSASSVHLAIEESSNRTPTLPSLFLPRVPYVDKALITYSEDNLLGEGTFGKVYRGSFHGTPAAVKRIVCGQQGMEDSDIQHEINVSLRLSHPNIVRLMAVARTDSCFYLAAEYIHGATLNQVLHADSCVVKLEEDDASFISLDLSMAVEYIHAQRIIHQDIKPANVMVHQQSKRAVLTDWGMANVRDTVMLRQGSKFTAQACGPTGGTYLYMAPECIVKFEEASFQTDMWSLGATYLELLTGSPPWLVKKQRDLAALMSNNTPPHAISHLSEKHSFLGGLVSYDPNSRPSASDVVKFLKSVLDLTNRYGYKW</sequence>
<keyword evidence="4 5" id="KW-0067">ATP-binding</keyword>
<dbReference type="InterPro" id="IPR050538">
    <property type="entry name" value="MAP_kinase_kinase_kinase"/>
</dbReference>
<dbReference type="InterPro" id="IPR017441">
    <property type="entry name" value="Protein_kinase_ATP_BS"/>
</dbReference>
<dbReference type="PROSITE" id="PS50011">
    <property type="entry name" value="PROTEIN_KINASE_DOM"/>
    <property type="match status" value="1"/>
</dbReference>
<evidence type="ECO:0000259" key="7">
    <source>
        <dbReference type="PROSITE" id="PS50011"/>
    </source>
</evidence>
<dbReference type="STRING" id="52670.A0A2I4CH45"/>
<accession>A0A2I4CH45</accession>
<evidence type="ECO:0000256" key="6">
    <source>
        <dbReference type="SAM" id="MobiDB-lite"/>
    </source>
</evidence>
<evidence type="ECO:0000313" key="8">
    <source>
        <dbReference type="Proteomes" id="UP000192220"/>
    </source>
</evidence>
<evidence type="ECO:0000256" key="2">
    <source>
        <dbReference type="ARBA" id="ARBA00022741"/>
    </source>
</evidence>
<dbReference type="SMART" id="SM00220">
    <property type="entry name" value="S_TKc"/>
    <property type="match status" value="1"/>
</dbReference>
<dbReference type="PANTHER" id="PTHR48016:SF56">
    <property type="entry name" value="MAPKK KINASE"/>
    <property type="match status" value="1"/>
</dbReference>
<dbReference type="PANTHER" id="PTHR48016">
    <property type="entry name" value="MAP KINASE KINASE KINASE SSK2-RELATED-RELATED"/>
    <property type="match status" value="1"/>
</dbReference>
<feature type="compositionally biased region" description="Basic and acidic residues" evidence="6">
    <location>
        <begin position="214"/>
        <end position="243"/>
    </location>
</feature>
<dbReference type="GO" id="GO:0005524">
    <property type="term" value="F:ATP binding"/>
    <property type="evidence" value="ECO:0007669"/>
    <property type="project" value="UniProtKB-UniRule"/>
</dbReference>
<dbReference type="GO" id="GO:0035556">
    <property type="term" value="P:intracellular signal transduction"/>
    <property type="evidence" value="ECO:0007669"/>
    <property type="project" value="UniProtKB-ARBA"/>
</dbReference>
<dbReference type="GO" id="GO:0004672">
    <property type="term" value="F:protein kinase activity"/>
    <property type="evidence" value="ECO:0007669"/>
    <property type="project" value="InterPro"/>
</dbReference>
<evidence type="ECO:0000256" key="1">
    <source>
        <dbReference type="ARBA" id="ARBA00022679"/>
    </source>
</evidence>
<keyword evidence="1" id="KW-0808">Transferase</keyword>
<dbReference type="SUPFAM" id="SSF56112">
    <property type="entry name" value="Protein kinase-like (PK-like)"/>
    <property type="match status" value="1"/>
</dbReference>
<dbReference type="KEGG" id="alim:106528629"/>
<feature type="region of interest" description="Disordered" evidence="6">
    <location>
        <begin position="210"/>
        <end position="266"/>
    </location>
</feature>
<dbReference type="PROSITE" id="PS00108">
    <property type="entry name" value="PROTEIN_KINASE_ST"/>
    <property type="match status" value="1"/>
</dbReference>
<dbReference type="InParanoid" id="A0A2I4CH45"/>
<dbReference type="AlphaFoldDB" id="A0A2I4CH45"/>
<proteinExistence type="predicted"/>
<organism evidence="8 9">
    <name type="scientific">Austrofundulus limnaeus</name>
    <name type="common">Annual killifish</name>
    <dbReference type="NCBI Taxonomy" id="52670"/>
    <lineage>
        <taxon>Eukaryota</taxon>
        <taxon>Metazoa</taxon>
        <taxon>Chordata</taxon>
        <taxon>Craniata</taxon>
        <taxon>Vertebrata</taxon>
        <taxon>Euteleostomi</taxon>
        <taxon>Actinopterygii</taxon>
        <taxon>Neopterygii</taxon>
        <taxon>Teleostei</taxon>
        <taxon>Neoteleostei</taxon>
        <taxon>Acanthomorphata</taxon>
        <taxon>Ovalentaria</taxon>
        <taxon>Atherinomorphae</taxon>
        <taxon>Cyprinodontiformes</taxon>
        <taxon>Rivulidae</taxon>
        <taxon>Austrofundulus</taxon>
    </lineage>
</organism>
<dbReference type="Pfam" id="PF00069">
    <property type="entry name" value="Pkinase"/>
    <property type="match status" value="1"/>
</dbReference>
<reference evidence="9" key="1">
    <citation type="submission" date="2025-08" db="UniProtKB">
        <authorList>
            <consortium name="RefSeq"/>
        </authorList>
    </citation>
    <scope>IDENTIFICATION</scope>
</reference>
<keyword evidence="3 9" id="KW-0418">Kinase</keyword>
<dbReference type="Proteomes" id="UP000192220">
    <property type="component" value="Unplaced"/>
</dbReference>
<keyword evidence="8" id="KW-1185">Reference proteome</keyword>
<dbReference type="InterPro" id="IPR011009">
    <property type="entry name" value="Kinase-like_dom_sf"/>
</dbReference>